<dbReference type="CDD" id="cd03443">
    <property type="entry name" value="PaaI_thioesterase"/>
    <property type="match status" value="1"/>
</dbReference>
<dbReference type="PANTHER" id="PTHR43240:SF5">
    <property type="entry name" value="1,4-DIHYDROXY-2-NAPHTHOYL-COA THIOESTERASE 1"/>
    <property type="match status" value="1"/>
</dbReference>
<dbReference type="Pfam" id="PF03061">
    <property type="entry name" value="4HBT"/>
    <property type="match status" value="1"/>
</dbReference>
<dbReference type="PATRIC" id="fig|1450449.3.peg.1183"/>
<dbReference type="RefSeq" id="WP_051498301.1">
    <property type="nucleotide sequence ID" value="NZ_AVSP01000009.1"/>
</dbReference>
<dbReference type="SUPFAM" id="SSF54637">
    <property type="entry name" value="Thioesterase/thiol ester dehydrase-isomerase"/>
    <property type="match status" value="1"/>
</dbReference>
<evidence type="ECO:0000256" key="2">
    <source>
        <dbReference type="ARBA" id="ARBA00022801"/>
    </source>
</evidence>
<dbReference type="InterPro" id="IPR006683">
    <property type="entry name" value="Thioestr_dom"/>
</dbReference>
<dbReference type="EMBL" id="CP015030">
    <property type="protein sequence ID" value="QIM67449.1"/>
    <property type="molecule type" value="Genomic_DNA"/>
</dbReference>
<evidence type="ECO:0000313" key="5">
    <source>
        <dbReference type="EMBL" id="QIM67449.1"/>
    </source>
</evidence>
<comment type="similarity">
    <text evidence="1">Belongs to the thioesterase PaaI family.</text>
</comment>
<dbReference type="AlphaFoldDB" id="A0A011LYH0"/>
<dbReference type="OrthoDB" id="9798208at2"/>
<keyword evidence="2" id="KW-0378">Hydrolase</keyword>
<dbReference type="InterPro" id="IPR029069">
    <property type="entry name" value="HotDog_dom_sf"/>
</dbReference>
<keyword evidence="6" id="KW-1185">Reference proteome</keyword>
<dbReference type="Gene3D" id="3.10.129.10">
    <property type="entry name" value="Hotdog Thioesterase"/>
    <property type="match status" value="1"/>
</dbReference>
<dbReference type="Proteomes" id="UP000501366">
    <property type="component" value="Chromosome"/>
</dbReference>
<protein>
    <submittedName>
        <fullName evidence="4">Acyl-CoA esterase</fullName>
    </submittedName>
</protein>
<evidence type="ECO:0000313" key="6">
    <source>
        <dbReference type="Proteomes" id="UP000054123"/>
    </source>
</evidence>
<dbReference type="PANTHER" id="PTHR43240">
    <property type="entry name" value="1,4-DIHYDROXY-2-NAPHTHOYL-COA THIOESTERASE 1"/>
    <property type="match status" value="1"/>
</dbReference>
<gene>
    <name evidence="5" type="ORF">A4G16_08770</name>
    <name evidence="4" type="ORF">AK33_06070</name>
</gene>
<reference evidence="5 7" key="2">
    <citation type="submission" date="2016-03" db="EMBL/GenBank/DDBJ databases">
        <authorList>
            <person name="Bojesen A.M."/>
            <person name="Planet P."/>
            <person name="Hansen M.J."/>
        </authorList>
    </citation>
    <scope>NUCLEOTIDE SEQUENCE [LARGE SCALE GENOMIC DNA]</scope>
    <source>
        <strain evidence="5 7">B 234/94</strain>
    </source>
</reference>
<feature type="domain" description="Thioesterase" evidence="3">
    <location>
        <begin position="61"/>
        <end position="137"/>
    </location>
</feature>
<dbReference type="GO" id="GO:0061522">
    <property type="term" value="F:1,4-dihydroxy-2-naphthoyl-CoA thioesterase activity"/>
    <property type="evidence" value="ECO:0007669"/>
    <property type="project" value="TreeGrafter"/>
</dbReference>
<proteinExistence type="inferred from homology"/>
<organism evidence="4 6">
    <name type="scientific">Mannheimia granulomatis</name>
    <dbReference type="NCBI Taxonomy" id="85402"/>
    <lineage>
        <taxon>Bacteria</taxon>
        <taxon>Pseudomonadati</taxon>
        <taxon>Pseudomonadota</taxon>
        <taxon>Gammaproteobacteria</taxon>
        <taxon>Pasteurellales</taxon>
        <taxon>Pasteurellaceae</taxon>
        <taxon>Mannheimia</taxon>
    </lineage>
</organism>
<accession>A0A011LYH0</accession>
<dbReference type="NCBIfam" id="TIGR00369">
    <property type="entry name" value="unchar_dom_1"/>
    <property type="match status" value="1"/>
</dbReference>
<dbReference type="InterPro" id="IPR003736">
    <property type="entry name" value="PAAI_dom"/>
</dbReference>
<sequence length="149" mass="16086">MTAIWNPQATRGLAPEQIIEQMNLFCQQSAVAHLGIRFSKITDNTLEATLTLDHRTQQPWGLLHGGISAALAETLGSAGSGLMCDENQVAVGTELSISHLKSVKQGVVTGVAKPLHLGGSSQVWQIEIFDEEGNLCAISRLTNRILEKR</sequence>
<reference evidence="4 6" key="1">
    <citation type="journal article" date="2014" name="Genome Announc.">
        <title>Genome Sequence of a Presumptive Mannheimia haemolytica Strain with an A1/A6-Cross-Reactive Serotype from a White-Tailed Deer (Odocoileus virginianus).</title>
        <authorList>
            <person name="Lawrence P.K."/>
            <person name="Bey R.F."/>
            <person name="Wiener B."/>
            <person name="Kittichotirat W."/>
            <person name="Bumgarner R.E."/>
        </authorList>
    </citation>
    <scope>NUCLEOTIDE SEQUENCE [LARGE SCALE GENOMIC DNA]</scope>
    <source>
        <strain evidence="4 6">PKL10</strain>
    </source>
</reference>
<evidence type="ECO:0000259" key="3">
    <source>
        <dbReference type="Pfam" id="PF03061"/>
    </source>
</evidence>
<evidence type="ECO:0000256" key="1">
    <source>
        <dbReference type="ARBA" id="ARBA00008324"/>
    </source>
</evidence>
<dbReference type="STRING" id="1122190.GCA_000621105_01685"/>
<dbReference type="EMBL" id="JANJ01000004">
    <property type="protein sequence ID" value="EXI62278.1"/>
    <property type="molecule type" value="Genomic_DNA"/>
</dbReference>
<name>A0A011LYH0_9PAST</name>
<dbReference type="GO" id="GO:0005829">
    <property type="term" value="C:cytosol"/>
    <property type="evidence" value="ECO:0007669"/>
    <property type="project" value="TreeGrafter"/>
</dbReference>
<evidence type="ECO:0000313" key="7">
    <source>
        <dbReference type="Proteomes" id="UP000501366"/>
    </source>
</evidence>
<evidence type="ECO:0000313" key="4">
    <source>
        <dbReference type="EMBL" id="EXI62278.1"/>
    </source>
</evidence>
<dbReference type="KEGG" id="mgra:A4G16_08770"/>
<dbReference type="Proteomes" id="UP000054123">
    <property type="component" value="Unassembled WGS sequence"/>
</dbReference>